<name>A0A240AVE1_9CORY</name>
<dbReference type="CDD" id="cd00719">
    <property type="entry name" value="GIY-YIG_SF"/>
    <property type="match status" value="1"/>
</dbReference>
<protein>
    <submittedName>
        <fullName evidence="1">Uncharacterized protein</fullName>
    </submittedName>
</protein>
<dbReference type="Proteomes" id="UP000215374">
    <property type="component" value="Chromosome 1"/>
</dbReference>
<evidence type="ECO:0000313" key="2">
    <source>
        <dbReference type="Proteomes" id="UP000215374"/>
    </source>
</evidence>
<dbReference type="RefSeq" id="WP_144311861.1">
    <property type="nucleotide sequence ID" value="NZ_CP009211.1"/>
</dbReference>
<dbReference type="OrthoDB" id="4865220at2"/>
<evidence type="ECO:0000313" key="1">
    <source>
        <dbReference type="EMBL" id="SNV87355.1"/>
    </source>
</evidence>
<gene>
    <name evidence="1" type="ORF">SAMEA4535761_02396</name>
</gene>
<reference evidence="1 2" key="1">
    <citation type="submission" date="2017-06" db="EMBL/GenBank/DDBJ databases">
        <authorList>
            <consortium name="Pathogen Informatics"/>
        </authorList>
    </citation>
    <scope>NUCLEOTIDE SEQUENCE [LARGE SCALE GENOMIC DNA]</scope>
    <source>
        <strain evidence="1 2">NCTC13015</strain>
    </source>
</reference>
<dbReference type="EMBL" id="LT906467">
    <property type="protein sequence ID" value="SNV87355.1"/>
    <property type="molecule type" value="Genomic_DNA"/>
</dbReference>
<sequence length="328" mass="37756">MGIEFEQATFRGTAYQVDDLDSVSVLFHGKDKRGIYRLSFANGEAYVEQAENVVRRFASHRRRWDDIVGLEFFPIPEPEPLLAAERILISETERTCSLRNVVDTKRPHGEKDYVIEVSEGSSVSLPWDRAERKTLADDSLPKFFQLARRPDYFFTREIAGWFIHQTIPDPLATQGSLWTVSCLPSTNKRRDYFRTFCISAGNIEVMVGDIHSGELPLVWINTERNEEYAKYQRSHNGWWEVGDGEYPIAQTTRWIFNAFYLYDVIMGQEEFPALEVMLEGAYALNVRMMRRGGTMYQRFHNAELGADLLGAAAKWGNPEWLGADEAEE</sequence>
<accession>A0A240AVE1</accession>
<proteinExistence type="predicted"/>
<organism evidence="1 2">
    <name type="scientific">Corynebacterium imitans</name>
    <dbReference type="NCBI Taxonomy" id="156978"/>
    <lineage>
        <taxon>Bacteria</taxon>
        <taxon>Bacillati</taxon>
        <taxon>Actinomycetota</taxon>
        <taxon>Actinomycetes</taxon>
        <taxon>Mycobacteriales</taxon>
        <taxon>Corynebacteriaceae</taxon>
        <taxon>Corynebacterium</taxon>
    </lineage>
</organism>
<dbReference type="AlphaFoldDB" id="A0A240AVE1"/>